<reference evidence="1 2" key="1">
    <citation type="submission" date="2022-08" db="EMBL/GenBank/DDBJ databases">
        <title>Paenibacillus endoradicis sp. nov., Paenibacillus radicibacter sp. nov and Paenibacillus pararadicis sp. nov., three cold-adapted plant growth-promoting bacteria isolated from root of Larix gmelinii in Great Khingan.</title>
        <authorList>
            <person name="Xue H."/>
        </authorList>
    </citation>
    <scope>NUCLEOTIDE SEQUENCE [LARGE SCALE GENOMIC DNA]</scope>
    <source>
        <strain evidence="1 2">N5-1-1-5</strain>
    </source>
</reference>
<gene>
    <name evidence="1" type="ORF">NV381_37100</name>
</gene>
<accession>A0ABT1YV15</accession>
<sequence length="83" mass="9662">MQWHFLGSTSNDTFFINGTDIFKENWINTRETANVTDPLYKTIKKFTVWTIISECKELTFAAGEFSNNVWGIYIKELSSLNMI</sequence>
<comment type="caution">
    <text evidence="1">The sequence shown here is derived from an EMBL/GenBank/DDBJ whole genome shotgun (WGS) entry which is preliminary data.</text>
</comment>
<name>A0ABT1YV15_9BACL</name>
<evidence type="ECO:0000313" key="1">
    <source>
        <dbReference type="EMBL" id="MCR8636789.1"/>
    </source>
</evidence>
<keyword evidence="2" id="KW-1185">Reference proteome</keyword>
<dbReference type="Proteomes" id="UP001300012">
    <property type="component" value="Unassembled WGS sequence"/>
</dbReference>
<evidence type="ECO:0000313" key="2">
    <source>
        <dbReference type="Proteomes" id="UP001300012"/>
    </source>
</evidence>
<dbReference type="EMBL" id="JANQBD010000055">
    <property type="protein sequence ID" value="MCR8636789.1"/>
    <property type="molecule type" value="Genomic_DNA"/>
</dbReference>
<organism evidence="1 2">
    <name type="scientific">Paenibacillus radicis</name>
    <name type="common">ex Xue et al. 2023</name>
    <dbReference type="NCBI Taxonomy" id="2972489"/>
    <lineage>
        <taxon>Bacteria</taxon>
        <taxon>Bacillati</taxon>
        <taxon>Bacillota</taxon>
        <taxon>Bacilli</taxon>
        <taxon>Bacillales</taxon>
        <taxon>Paenibacillaceae</taxon>
        <taxon>Paenibacillus</taxon>
    </lineage>
</organism>
<protein>
    <submittedName>
        <fullName evidence="1">Uncharacterized protein</fullName>
    </submittedName>
</protein>
<proteinExistence type="predicted"/>
<dbReference type="RefSeq" id="WP_258218282.1">
    <property type="nucleotide sequence ID" value="NZ_JANQBD010000055.1"/>
</dbReference>